<proteinExistence type="predicted"/>
<gene>
    <name evidence="3" type="ORF">AVEN_12748_1</name>
</gene>
<feature type="region of interest" description="Disordered" evidence="1">
    <location>
        <begin position="204"/>
        <end position="249"/>
    </location>
</feature>
<dbReference type="InterPro" id="IPR036397">
    <property type="entry name" value="RNaseH_sf"/>
</dbReference>
<dbReference type="OrthoDB" id="6437361at2759"/>
<keyword evidence="4" id="KW-1185">Reference proteome</keyword>
<dbReference type="GO" id="GO:0015074">
    <property type="term" value="P:DNA integration"/>
    <property type="evidence" value="ECO:0007669"/>
    <property type="project" value="InterPro"/>
</dbReference>
<dbReference type="Proteomes" id="UP000499080">
    <property type="component" value="Unassembled WGS sequence"/>
</dbReference>
<evidence type="ECO:0000313" key="4">
    <source>
        <dbReference type="Proteomes" id="UP000499080"/>
    </source>
</evidence>
<evidence type="ECO:0000313" key="3">
    <source>
        <dbReference type="EMBL" id="GBL77106.1"/>
    </source>
</evidence>
<reference evidence="3 4" key="1">
    <citation type="journal article" date="2019" name="Sci. Rep.">
        <title>Orb-weaving spider Araneus ventricosus genome elucidates the spidroin gene catalogue.</title>
        <authorList>
            <person name="Kono N."/>
            <person name="Nakamura H."/>
            <person name="Ohtoshi R."/>
            <person name="Moran D.A.P."/>
            <person name="Shinohara A."/>
            <person name="Yoshida Y."/>
            <person name="Fujiwara M."/>
            <person name="Mori M."/>
            <person name="Tomita M."/>
            <person name="Arakawa K."/>
        </authorList>
    </citation>
    <scope>NUCLEOTIDE SEQUENCE [LARGE SCALE GENOMIC DNA]</scope>
</reference>
<evidence type="ECO:0000256" key="1">
    <source>
        <dbReference type="SAM" id="MobiDB-lite"/>
    </source>
</evidence>
<dbReference type="Pfam" id="PF01498">
    <property type="entry name" value="HTH_Tnp_Tc3_2"/>
    <property type="match status" value="1"/>
</dbReference>
<protein>
    <recommendedName>
        <fullName evidence="2">Transposase Tc1-like domain-containing protein</fullName>
    </recommendedName>
</protein>
<evidence type="ECO:0000259" key="2">
    <source>
        <dbReference type="Pfam" id="PF01498"/>
    </source>
</evidence>
<dbReference type="InterPro" id="IPR002492">
    <property type="entry name" value="Transposase_Tc1-like"/>
</dbReference>
<feature type="compositionally biased region" description="Low complexity" evidence="1">
    <location>
        <begin position="91"/>
        <end position="102"/>
    </location>
</feature>
<organism evidence="3 4">
    <name type="scientific">Araneus ventricosus</name>
    <name type="common">Orbweaver spider</name>
    <name type="synonym">Epeira ventricosa</name>
    <dbReference type="NCBI Taxonomy" id="182803"/>
    <lineage>
        <taxon>Eukaryota</taxon>
        <taxon>Metazoa</taxon>
        <taxon>Ecdysozoa</taxon>
        <taxon>Arthropoda</taxon>
        <taxon>Chelicerata</taxon>
        <taxon>Arachnida</taxon>
        <taxon>Araneae</taxon>
        <taxon>Araneomorphae</taxon>
        <taxon>Entelegynae</taxon>
        <taxon>Araneoidea</taxon>
        <taxon>Araneidae</taxon>
        <taxon>Araneus</taxon>
    </lineage>
</organism>
<dbReference type="GO" id="GO:0003677">
    <property type="term" value="F:DNA binding"/>
    <property type="evidence" value="ECO:0007669"/>
    <property type="project" value="InterPro"/>
</dbReference>
<dbReference type="GO" id="GO:0006313">
    <property type="term" value="P:DNA transposition"/>
    <property type="evidence" value="ECO:0007669"/>
    <property type="project" value="InterPro"/>
</dbReference>
<feature type="region of interest" description="Disordered" evidence="1">
    <location>
        <begin position="91"/>
        <end position="128"/>
    </location>
</feature>
<feature type="domain" description="Transposase Tc1-like" evidence="2">
    <location>
        <begin position="2"/>
        <end position="58"/>
    </location>
</feature>
<dbReference type="AlphaFoldDB" id="A0A4Y2ACY8"/>
<sequence length="708" mass="79707">MRQALVDPTVTRSTIQSDVGVPVVPQTISRRLAEANLQSKRPVRVLPLTPRHRRLLLKWYHARATWNASDWQNVVFSDESRFFWGTSHSSRVSRTRSSSPESIALTSNSSNSYVQGSETVTPSTPCSSRVPTRWRIAPIDQALSRSIEKTIKKGKEKTERMIQYVKEKVPDRLDKFLELNKVLLPEYQYMRSVTSQAGNDLTIKTTSSTGINQHHQGSPSQPLNSSSLVQNSDGIIPSGTTPQLSPSTSDIEGALAEMSPLSLPIVEEEEEIKILHSNTEPHINISYSEQENQEFTPDSECLSDELAERIRKTLSCQTPNIPKALDLLDHLEAAQLASKLSEVKPYKDTSSYTLSDAKELSPPFSVIKEKETLNRSLHQLREIIYSKDHNKTAQSLPGSKAEDLFSLIEAQFDNLLQLAGIHKDGLDPSQAKLQQLTSQQASIQPEEVNPSLVPPSQNILAEYSQRHTLLLYPAIETSQDLPTLLNETLPASEFKIKGLHSISKNGIAVSFNSEEDKSSFNNIIQHNESIASKILTKQPGVRHPSIIIKNVPTSIQLEEIQSTIQSYTKDSGLLRARFQFPGSKPDTNNWVLESPATVLKELIHIKKIPLRWKMYQISEFFHIKRCNFCQAYGHTTKNCHHNIPSCATCAGYHSTRDCLSDYCFCVNCYSKDLDHNNPSLFHSARDKNCPCYLAEIQKYKNSRDYSHY</sequence>
<dbReference type="Gene3D" id="3.30.420.10">
    <property type="entry name" value="Ribonuclease H-like superfamily/Ribonuclease H"/>
    <property type="match status" value="1"/>
</dbReference>
<dbReference type="EMBL" id="BGPR01000011">
    <property type="protein sequence ID" value="GBL77106.1"/>
    <property type="molecule type" value="Genomic_DNA"/>
</dbReference>
<name>A0A4Y2ACY8_ARAVE</name>
<feature type="compositionally biased region" description="Polar residues" evidence="1">
    <location>
        <begin position="104"/>
        <end position="128"/>
    </location>
</feature>
<comment type="caution">
    <text evidence="3">The sequence shown here is derived from an EMBL/GenBank/DDBJ whole genome shotgun (WGS) entry which is preliminary data.</text>
</comment>
<accession>A0A4Y2ACY8</accession>